<gene>
    <name evidence="2" type="ORF">ACFQRL_11280</name>
</gene>
<feature type="compositionally biased region" description="Polar residues" evidence="1">
    <location>
        <begin position="297"/>
        <end position="311"/>
    </location>
</feature>
<evidence type="ECO:0000313" key="3">
    <source>
        <dbReference type="Proteomes" id="UP001596507"/>
    </source>
</evidence>
<evidence type="ECO:0000256" key="1">
    <source>
        <dbReference type="SAM" id="MobiDB-lite"/>
    </source>
</evidence>
<feature type="region of interest" description="Disordered" evidence="1">
    <location>
        <begin position="284"/>
        <end position="311"/>
    </location>
</feature>
<feature type="region of interest" description="Disordered" evidence="1">
    <location>
        <begin position="46"/>
        <end position="80"/>
    </location>
</feature>
<evidence type="ECO:0000313" key="2">
    <source>
        <dbReference type="EMBL" id="MFC7269544.1"/>
    </source>
</evidence>
<accession>A0ABW2HF82</accession>
<proteinExistence type="predicted"/>
<dbReference type="EMBL" id="JBHTBE010000003">
    <property type="protein sequence ID" value="MFC7269544.1"/>
    <property type="molecule type" value="Genomic_DNA"/>
</dbReference>
<dbReference type="RefSeq" id="WP_262874479.1">
    <property type="nucleotide sequence ID" value="NZ_BAABKW010000001.1"/>
</dbReference>
<feature type="region of interest" description="Disordered" evidence="1">
    <location>
        <begin position="342"/>
        <end position="374"/>
    </location>
</feature>
<dbReference type="Proteomes" id="UP001596507">
    <property type="component" value="Unassembled WGS sequence"/>
</dbReference>
<protein>
    <submittedName>
        <fullName evidence="2">Uncharacterized protein</fullName>
    </submittedName>
</protein>
<organism evidence="2 3">
    <name type="scientific">Microbacterium fluvii</name>
    <dbReference type="NCBI Taxonomy" id="415215"/>
    <lineage>
        <taxon>Bacteria</taxon>
        <taxon>Bacillati</taxon>
        <taxon>Actinomycetota</taxon>
        <taxon>Actinomycetes</taxon>
        <taxon>Micrococcales</taxon>
        <taxon>Microbacteriaceae</taxon>
        <taxon>Microbacterium</taxon>
    </lineage>
</organism>
<feature type="compositionally biased region" description="Pro residues" evidence="1">
    <location>
        <begin position="362"/>
        <end position="374"/>
    </location>
</feature>
<comment type="caution">
    <text evidence="2">The sequence shown here is derived from an EMBL/GenBank/DDBJ whole genome shotgun (WGS) entry which is preliminary data.</text>
</comment>
<keyword evidence="3" id="KW-1185">Reference proteome</keyword>
<feature type="compositionally biased region" description="Gly residues" evidence="1">
    <location>
        <begin position="64"/>
        <end position="76"/>
    </location>
</feature>
<reference evidence="3" key="1">
    <citation type="journal article" date="2019" name="Int. J. Syst. Evol. Microbiol.">
        <title>The Global Catalogue of Microorganisms (GCM) 10K type strain sequencing project: providing services to taxonomists for standard genome sequencing and annotation.</title>
        <authorList>
            <consortium name="The Broad Institute Genomics Platform"/>
            <consortium name="The Broad Institute Genome Sequencing Center for Infectious Disease"/>
            <person name="Wu L."/>
            <person name="Ma J."/>
        </authorList>
    </citation>
    <scope>NUCLEOTIDE SEQUENCE [LARGE SCALE GENOMIC DNA]</scope>
    <source>
        <strain evidence="3">CGMCC 1.15772</strain>
    </source>
</reference>
<sequence>MDSEIDRRARADVQTTLSMVPHFATMSSGDQLDLYRQLVTARSDELDRRRRGERSQAMLLPGLPGLGGLVGGGRPGGARRASDLINEQRHTNKRIDQLGDIASDFIDAVSFPTFVGDLLEGVFRANLRVTKEQMVAYQELLKAATQSLAFFMKKIPPQESFAYLAANNEDDFSVNFPPDAPAELTDKDGNVVAKEGEEPDDAVIKAKIMDATLAMAKEQRAMLREVLLMGVTRLVVEKGVVRASVKFDFKATENIDRQDKAMVQDVQSSSRSLSHSGGFFGSLFGGPQGGGTESSRHSQLSVSTTKSDNDTSVTANLQGFVEITFKSDYFRLDNFATMYGPTAPGAAPAAPGGLAPAAQPAPAAPPAAPPAQGG</sequence>
<name>A0ABW2HF82_9MICO</name>
<feature type="compositionally biased region" description="Low complexity" evidence="1">
    <location>
        <begin position="342"/>
        <end position="361"/>
    </location>
</feature>